<comment type="pathway">
    <text evidence="4 19">Cell wall biogenesis; peptidoglycan biosynthesis.</text>
</comment>
<dbReference type="InterPro" id="IPR016169">
    <property type="entry name" value="FAD-bd_PCMH_sub2"/>
</dbReference>
<evidence type="ECO:0000256" key="17">
    <source>
        <dbReference type="ARBA" id="ARBA00031026"/>
    </source>
</evidence>
<feature type="active site" description="Proton donor" evidence="19">
    <location>
        <position position="232"/>
    </location>
</feature>
<evidence type="ECO:0000256" key="11">
    <source>
        <dbReference type="ARBA" id="ARBA00022857"/>
    </source>
</evidence>
<keyword evidence="14 19" id="KW-0560">Oxidoreductase</keyword>
<evidence type="ECO:0000256" key="10">
    <source>
        <dbReference type="ARBA" id="ARBA00022827"/>
    </source>
</evidence>
<dbReference type="PANTHER" id="PTHR21071:SF4">
    <property type="entry name" value="UDP-N-ACETYLENOLPYRUVOYLGLUCOSAMINE REDUCTASE"/>
    <property type="match status" value="1"/>
</dbReference>
<dbReference type="Gene3D" id="3.30.465.10">
    <property type="match status" value="1"/>
</dbReference>
<dbReference type="InterPro" id="IPR003170">
    <property type="entry name" value="MurB"/>
</dbReference>
<keyword evidence="7 19" id="KW-0963">Cytoplasm</keyword>
<dbReference type="Gene3D" id="3.30.43.10">
    <property type="entry name" value="Uridine Diphospho-n-acetylenolpyruvylglucosamine Reductase, domain 2"/>
    <property type="match status" value="1"/>
</dbReference>
<evidence type="ECO:0000256" key="16">
    <source>
        <dbReference type="ARBA" id="ARBA00023316"/>
    </source>
</evidence>
<evidence type="ECO:0000256" key="3">
    <source>
        <dbReference type="ARBA" id="ARBA00004496"/>
    </source>
</evidence>
<comment type="cofactor">
    <cofactor evidence="1 19">
        <name>FAD</name>
        <dbReference type="ChEBI" id="CHEBI:57692"/>
    </cofactor>
</comment>
<dbReference type="GO" id="GO:0051301">
    <property type="term" value="P:cell division"/>
    <property type="evidence" value="ECO:0007669"/>
    <property type="project" value="UniProtKB-KW"/>
</dbReference>
<gene>
    <name evidence="19" type="primary">murB</name>
    <name evidence="21" type="ORF">D8780_10355</name>
</gene>
<keyword evidence="8 19" id="KW-0132">Cell division</keyword>
<comment type="catalytic activity">
    <reaction evidence="18 19">
        <text>UDP-N-acetyl-alpha-D-muramate + NADP(+) = UDP-N-acetyl-3-O-(1-carboxyvinyl)-alpha-D-glucosamine + NADPH + H(+)</text>
        <dbReference type="Rhea" id="RHEA:12248"/>
        <dbReference type="ChEBI" id="CHEBI:15378"/>
        <dbReference type="ChEBI" id="CHEBI:57783"/>
        <dbReference type="ChEBI" id="CHEBI:58349"/>
        <dbReference type="ChEBI" id="CHEBI:68483"/>
        <dbReference type="ChEBI" id="CHEBI:70757"/>
        <dbReference type="EC" id="1.3.1.98"/>
    </reaction>
</comment>
<evidence type="ECO:0000256" key="9">
    <source>
        <dbReference type="ARBA" id="ARBA00022630"/>
    </source>
</evidence>
<keyword evidence="13 19" id="KW-0573">Peptidoglycan synthesis</keyword>
<evidence type="ECO:0000256" key="1">
    <source>
        <dbReference type="ARBA" id="ARBA00001974"/>
    </source>
</evidence>
<comment type="similarity">
    <text evidence="19">Belongs to the MurB family.</text>
</comment>
<dbReference type="GO" id="GO:0008762">
    <property type="term" value="F:UDP-N-acetylmuramate dehydrogenase activity"/>
    <property type="evidence" value="ECO:0007669"/>
    <property type="project" value="UniProtKB-UniRule"/>
</dbReference>
<dbReference type="SUPFAM" id="SSF56194">
    <property type="entry name" value="Uridine diphospho-N-Acetylenolpyruvylglucosamine reductase, MurB, C-terminal domain"/>
    <property type="match status" value="1"/>
</dbReference>
<evidence type="ECO:0000256" key="5">
    <source>
        <dbReference type="ARBA" id="ARBA00012518"/>
    </source>
</evidence>
<evidence type="ECO:0000256" key="19">
    <source>
        <dbReference type="HAMAP-Rule" id="MF_00037"/>
    </source>
</evidence>
<evidence type="ECO:0000256" key="6">
    <source>
        <dbReference type="ARBA" id="ARBA00015188"/>
    </source>
</evidence>
<dbReference type="UniPathway" id="UPA00219"/>
<dbReference type="GO" id="GO:0008360">
    <property type="term" value="P:regulation of cell shape"/>
    <property type="evidence" value="ECO:0007669"/>
    <property type="project" value="UniProtKB-KW"/>
</dbReference>
<evidence type="ECO:0000256" key="18">
    <source>
        <dbReference type="ARBA" id="ARBA00048914"/>
    </source>
</evidence>
<reference evidence="21 22" key="1">
    <citation type="submission" date="2018-10" db="EMBL/GenBank/DDBJ databases">
        <title>Notoacmeibacter sp. M2BS9Y-3-1, whole genome shotgun sequence.</title>
        <authorList>
            <person name="Tuo L."/>
        </authorList>
    </citation>
    <scope>NUCLEOTIDE SEQUENCE [LARGE SCALE GENOMIC DNA]</scope>
    <source>
        <strain evidence="21 22">M2BS9Y-3-1</strain>
    </source>
</reference>
<dbReference type="InterPro" id="IPR036318">
    <property type="entry name" value="FAD-bd_PCMH-like_sf"/>
</dbReference>
<feature type="domain" description="FAD-binding PCMH-type" evidence="20">
    <location>
        <begin position="15"/>
        <end position="187"/>
    </location>
</feature>
<dbReference type="InterPro" id="IPR006094">
    <property type="entry name" value="Oxid_FAD_bind_N"/>
</dbReference>
<sequence length="328" mass="35317">MQLTEGFDLSSNNTMGLRSVAHLGAAVTDVEQIPALVQMARQAERPLHILGRGSNCLLRDDIDAVVAVMEAQGKTIRELEGGKVLLTAQAGEDWPSLVEWSVRQGLCGLENLAGIPGTVGAAPVQNIGAYGVELESRLHSLTAYDTVEDRFVTFEPAACQFAYRTSLFKQTAPRYIITSVTLSLSKSWTPVLHYPGLSDDPALGDALSVMNAVLNIRSAKLPDWHRIGNCGSFFHNPIVSSDTAEKIDGVPGYPMPDGRTKLSAAWLIDRCGFKGYRVGGAGIYDRHALIVVNHGGATYDEIANLSAEVKGAVKSRYGVDLVQEPIII</sequence>
<dbReference type="Proteomes" id="UP000281094">
    <property type="component" value="Unassembled WGS sequence"/>
</dbReference>
<dbReference type="RefSeq" id="WP_121645519.1">
    <property type="nucleotide sequence ID" value="NZ_RCWN01000001.1"/>
</dbReference>
<comment type="caution">
    <text evidence="21">The sequence shown here is derived from an EMBL/GenBank/DDBJ whole genome shotgun (WGS) entry which is preliminary data.</text>
</comment>
<dbReference type="Pfam" id="PF02873">
    <property type="entry name" value="MurB_C"/>
    <property type="match status" value="1"/>
</dbReference>
<keyword evidence="10 19" id="KW-0274">FAD</keyword>
<dbReference type="NCBIfam" id="TIGR00179">
    <property type="entry name" value="murB"/>
    <property type="match status" value="1"/>
</dbReference>
<dbReference type="AlphaFoldDB" id="A0A3L7JG14"/>
<dbReference type="GO" id="GO:0071949">
    <property type="term" value="F:FAD binding"/>
    <property type="evidence" value="ECO:0007669"/>
    <property type="project" value="InterPro"/>
</dbReference>
<evidence type="ECO:0000256" key="7">
    <source>
        <dbReference type="ARBA" id="ARBA00022490"/>
    </source>
</evidence>
<keyword evidence="22" id="KW-1185">Reference proteome</keyword>
<dbReference type="Gene3D" id="3.90.78.10">
    <property type="entry name" value="UDP-N-acetylenolpyruvoylglucosamine reductase, C-terminal domain"/>
    <property type="match status" value="1"/>
</dbReference>
<proteinExistence type="inferred from homology"/>
<protein>
    <recommendedName>
        <fullName evidence="6 19">UDP-N-acetylenolpyruvoylglucosamine reductase</fullName>
        <ecNumber evidence="5 19">1.3.1.98</ecNumber>
    </recommendedName>
    <alternativeName>
        <fullName evidence="17 19">UDP-N-acetylmuramate dehydrogenase</fullName>
    </alternativeName>
</protein>
<dbReference type="InterPro" id="IPR016167">
    <property type="entry name" value="FAD-bd_PCMH_sub1"/>
</dbReference>
<dbReference type="NCBIfam" id="NF010478">
    <property type="entry name" value="PRK13903.1"/>
    <property type="match status" value="1"/>
</dbReference>
<keyword evidence="16 19" id="KW-0961">Cell wall biogenesis/degradation</keyword>
<evidence type="ECO:0000256" key="8">
    <source>
        <dbReference type="ARBA" id="ARBA00022618"/>
    </source>
</evidence>
<keyword evidence="12 19" id="KW-0133">Cell shape</keyword>
<keyword evidence="9 19" id="KW-0285">Flavoprotein</keyword>
<dbReference type="InterPro" id="IPR011601">
    <property type="entry name" value="MurB_C"/>
</dbReference>
<dbReference type="PANTHER" id="PTHR21071">
    <property type="entry name" value="UDP-N-ACETYLENOLPYRUVOYLGLUCOSAMINE REDUCTASE"/>
    <property type="match status" value="1"/>
</dbReference>
<evidence type="ECO:0000313" key="21">
    <source>
        <dbReference type="EMBL" id="RLQ88551.1"/>
    </source>
</evidence>
<dbReference type="PROSITE" id="PS51387">
    <property type="entry name" value="FAD_PCMH"/>
    <property type="match status" value="1"/>
</dbReference>
<evidence type="ECO:0000256" key="12">
    <source>
        <dbReference type="ARBA" id="ARBA00022960"/>
    </source>
</evidence>
<evidence type="ECO:0000259" key="20">
    <source>
        <dbReference type="PROSITE" id="PS51387"/>
    </source>
</evidence>
<dbReference type="NCBIfam" id="NF000755">
    <property type="entry name" value="PRK00046.1"/>
    <property type="match status" value="1"/>
</dbReference>
<dbReference type="EC" id="1.3.1.98" evidence="5 19"/>
<name>A0A3L7JG14_9HYPH</name>
<evidence type="ECO:0000256" key="4">
    <source>
        <dbReference type="ARBA" id="ARBA00004752"/>
    </source>
</evidence>
<evidence type="ECO:0000256" key="2">
    <source>
        <dbReference type="ARBA" id="ARBA00003921"/>
    </source>
</evidence>
<evidence type="ECO:0000256" key="15">
    <source>
        <dbReference type="ARBA" id="ARBA00023306"/>
    </source>
</evidence>
<comment type="subcellular location">
    <subcellularLocation>
        <location evidence="3 19">Cytoplasm</location>
    </subcellularLocation>
</comment>
<dbReference type="GO" id="GO:0071555">
    <property type="term" value="P:cell wall organization"/>
    <property type="evidence" value="ECO:0007669"/>
    <property type="project" value="UniProtKB-KW"/>
</dbReference>
<dbReference type="GO" id="GO:0009252">
    <property type="term" value="P:peptidoglycan biosynthetic process"/>
    <property type="evidence" value="ECO:0007669"/>
    <property type="project" value="UniProtKB-UniRule"/>
</dbReference>
<keyword evidence="11 19" id="KW-0521">NADP</keyword>
<dbReference type="SUPFAM" id="SSF56176">
    <property type="entry name" value="FAD-binding/transporter-associated domain-like"/>
    <property type="match status" value="1"/>
</dbReference>
<feature type="active site" evidence="19">
    <location>
        <position position="324"/>
    </location>
</feature>
<feature type="active site" evidence="19">
    <location>
        <position position="164"/>
    </location>
</feature>
<dbReference type="Pfam" id="PF01565">
    <property type="entry name" value="FAD_binding_4"/>
    <property type="match status" value="1"/>
</dbReference>
<keyword evidence="15 19" id="KW-0131">Cell cycle</keyword>
<evidence type="ECO:0000256" key="14">
    <source>
        <dbReference type="ARBA" id="ARBA00023002"/>
    </source>
</evidence>
<dbReference type="GO" id="GO:0005829">
    <property type="term" value="C:cytosol"/>
    <property type="evidence" value="ECO:0007669"/>
    <property type="project" value="TreeGrafter"/>
</dbReference>
<accession>A0A3L7JG14</accession>
<dbReference type="HAMAP" id="MF_00037">
    <property type="entry name" value="MurB"/>
    <property type="match status" value="1"/>
</dbReference>
<dbReference type="InterPro" id="IPR036635">
    <property type="entry name" value="MurB_C_sf"/>
</dbReference>
<dbReference type="EMBL" id="RCWN01000001">
    <property type="protein sequence ID" value="RLQ88551.1"/>
    <property type="molecule type" value="Genomic_DNA"/>
</dbReference>
<organism evidence="21 22">
    <name type="scientific">Notoacmeibacter ruber</name>
    <dbReference type="NCBI Taxonomy" id="2670375"/>
    <lineage>
        <taxon>Bacteria</taxon>
        <taxon>Pseudomonadati</taxon>
        <taxon>Pseudomonadota</taxon>
        <taxon>Alphaproteobacteria</taxon>
        <taxon>Hyphomicrobiales</taxon>
        <taxon>Notoacmeibacteraceae</taxon>
        <taxon>Notoacmeibacter</taxon>
    </lineage>
</organism>
<evidence type="ECO:0000313" key="22">
    <source>
        <dbReference type="Proteomes" id="UP000281094"/>
    </source>
</evidence>
<dbReference type="InterPro" id="IPR016166">
    <property type="entry name" value="FAD-bd_PCMH"/>
</dbReference>
<comment type="function">
    <text evidence="2 19">Cell wall formation.</text>
</comment>
<evidence type="ECO:0000256" key="13">
    <source>
        <dbReference type="ARBA" id="ARBA00022984"/>
    </source>
</evidence>